<evidence type="ECO:0000256" key="8">
    <source>
        <dbReference type="ARBA" id="ARBA00023136"/>
    </source>
</evidence>
<organism evidence="10 11">
    <name type="scientific">Pseudobacteroides cellulosolvens ATCC 35603 = DSM 2933</name>
    <dbReference type="NCBI Taxonomy" id="398512"/>
    <lineage>
        <taxon>Bacteria</taxon>
        <taxon>Bacillati</taxon>
        <taxon>Bacillota</taxon>
        <taxon>Clostridia</taxon>
        <taxon>Eubacteriales</taxon>
        <taxon>Oscillospiraceae</taxon>
        <taxon>Pseudobacteroides</taxon>
    </lineage>
</organism>
<dbReference type="UniPathway" id="UPA00148"/>
<proteinExistence type="inferred from homology"/>
<feature type="transmembrane region" description="Helical" evidence="9">
    <location>
        <begin position="102"/>
        <end position="122"/>
    </location>
</feature>
<comment type="pathway">
    <text evidence="2 9">Cofactor biosynthesis; adenosylcobalamin biosynthesis.</text>
</comment>
<comment type="subcellular location">
    <subcellularLocation>
        <location evidence="1 9">Cell membrane</location>
        <topology evidence="1 9">Multi-pass membrane protein</topology>
    </subcellularLocation>
</comment>
<evidence type="ECO:0000256" key="7">
    <source>
        <dbReference type="ARBA" id="ARBA00022989"/>
    </source>
</evidence>
<feature type="transmembrane region" description="Helical" evidence="9">
    <location>
        <begin position="321"/>
        <end position="340"/>
    </location>
</feature>
<name>A0A0L6JQ78_9FIRM</name>
<keyword evidence="11" id="KW-1185">Reference proteome</keyword>
<dbReference type="Pfam" id="PF03186">
    <property type="entry name" value="CobD_Cbib"/>
    <property type="match status" value="1"/>
</dbReference>
<dbReference type="GO" id="GO:0009236">
    <property type="term" value="P:cobalamin biosynthetic process"/>
    <property type="evidence" value="ECO:0007669"/>
    <property type="project" value="UniProtKB-UniRule"/>
</dbReference>
<keyword evidence="8 9" id="KW-0472">Membrane</keyword>
<keyword evidence="6 9" id="KW-0812">Transmembrane</keyword>
<evidence type="ECO:0000256" key="9">
    <source>
        <dbReference type="HAMAP-Rule" id="MF_00024"/>
    </source>
</evidence>
<comment type="caution">
    <text evidence="10">The sequence shown here is derived from an EMBL/GenBank/DDBJ whole genome shotgun (WGS) entry which is preliminary data.</text>
</comment>
<dbReference type="GO" id="GO:0048472">
    <property type="term" value="F:threonine-phosphate decarboxylase activity"/>
    <property type="evidence" value="ECO:0007669"/>
    <property type="project" value="InterPro"/>
</dbReference>
<dbReference type="PANTHER" id="PTHR34308:SF1">
    <property type="entry name" value="COBALAMIN BIOSYNTHESIS PROTEIN CBIB"/>
    <property type="match status" value="1"/>
</dbReference>
<evidence type="ECO:0000256" key="6">
    <source>
        <dbReference type="ARBA" id="ARBA00022692"/>
    </source>
</evidence>
<keyword evidence="4 9" id="KW-1003">Cell membrane</keyword>
<dbReference type="NCBIfam" id="TIGR00380">
    <property type="entry name" value="cobal_cbiB"/>
    <property type="match status" value="1"/>
</dbReference>
<dbReference type="GO" id="GO:0015420">
    <property type="term" value="F:ABC-type vitamin B12 transporter activity"/>
    <property type="evidence" value="ECO:0007669"/>
    <property type="project" value="UniProtKB-UniRule"/>
</dbReference>
<comment type="similarity">
    <text evidence="3 9">Belongs to the CobD/CbiB family.</text>
</comment>
<keyword evidence="5 9" id="KW-0169">Cobalamin biosynthesis</keyword>
<dbReference type="RefSeq" id="WP_036939041.1">
    <property type="nucleotide sequence ID" value="NZ_JQKC01000008.1"/>
</dbReference>
<gene>
    <name evidence="9" type="primary">cobD</name>
    <name evidence="10" type="ORF">Bccel_3267</name>
</gene>
<dbReference type="eggNOG" id="COG1270">
    <property type="taxonomic scope" value="Bacteria"/>
</dbReference>
<evidence type="ECO:0000256" key="4">
    <source>
        <dbReference type="ARBA" id="ARBA00022475"/>
    </source>
</evidence>
<evidence type="ECO:0000256" key="2">
    <source>
        <dbReference type="ARBA" id="ARBA00004953"/>
    </source>
</evidence>
<dbReference type="InterPro" id="IPR004485">
    <property type="entry name" value="Cobalamin_biosynth_CobD/CbiB"/>
</dbReference>
<feature type="transmembrane region" description="Helical" evidence="9">
    <location>
        <begin position="72"/>
        <end position="96"/>
    </location>
</feature>
<dbReference type="EMBL" id="LGTC01000001">
    <property type="protein sequence ID" value="KNY27996.1"/>
    <property type="molecule type" value="Genomic_DNA"/>
</dbReference>
<comment type="function">
    <text evidence="9">Converts cobyric acid to cobinamide by the addition of aminopropanol on the F carboxylic group.</text>
</comment>
<dbReference type="OrthoDB" id="9811967at2"/>
<evidence type="ECO:0000313" key="11">
    <source>
        <dbReference type="Proteomes" id="UP000036923"/>
    </source>
</evidence>
<dbReference type="PATRIC" id="fig|398512.5.peg.3425"/>
<protein>
    <recommendedName>
        <fullName evidence="9">Cobalamin biosynthesis protein CobD</fullName>
    </recommendedName>
</protein>
<dbReference type="AlphaFoldDB" id="A0A0L6JQ78"/>
<sequence>MAIWLLLDIVAAFVLDLFFGDPHWLPHPVRFIGLLINKTEKGLRNYINRGTEGDSFASVTCTEDELRKSKRLAGIFLTIIVVGTTFFTVLIILKLAMLISPILFHIVNIYIIYSSIATKCLAVEAKKVYRELINNDIERARKSLAMLVGRDTQSLSRKETVRGVVETTAENTVDGVISPLFYAVLGSLFGLGAPLAYAFKAISTLDSMVGYMNEKYIDMGRFSAKADDAANYIPARISGLLLPLSAAICGMNGAQSFKIMLRDRRNHKSPNCAYPEAAVAGALGVMMGGNNVYFGKVVEKPTIGDAYRDFEALDIKRTIRLMYCSAILALKLFALIYTVVHCYLI</sequence>
<accession>A0A0L6JQ78</accession>
<dbReference type="Proteomes" id="UP000036923">
    <property type="component" value="Unassembled WGS sequence"/>
</dbReference>
<evidence type="ECO:0000313" key="10">
    <source>
        <dbReference type="EMBL" id="KNY27996.1"/>
    </source>
</evidence>
<feature type="transmembrane region" description="Helical" evidence="9">
    <location>
        <begin position="180"/>
        <end position="199"/>
    </location>
</feature>
<keyword evidence="7 9" id="KW-1133">Transmembrane helix</keyword>
<reference evidence="11" key="1">
    <citation type="submission" date="2015-07" db="EMBL/GenBank/DDBJ databases">
        <title>Near-Complete Genome Sequence of the Cellulolytic Bacterium Bacteroides (Pseudobacteroides) cellulosolvens ATCC 35603.</title>
        <authorList>
            <person name="Dassa B."/>
            <person name="Utturkar S.M."/>
            <person name="Klingeman D.M."/>
            <person name="Hurt R.A."/>
            <person name="Keller M."/>
            <person name="Xu J."/>
            <person name="Reddy Y.H.K."/>
            <person name="Borovok I."/>
            <person name="Grinberg I.R."/>
            <person name="Lamed R."/>
            <person name="Zhivin O."/>
            <person name="Bayer E.A."/>
            <person name="Brown S.D."/>
        </authorList>
    </citation>
    <scope>NUCLEOTIDE SEQUENCE [LARGE SCALE GENOMIC DNA]</scope>
    <source>
        <strain evidence="11">DSM 2933</strain>
    </source>
</reference>
<evidence type="ECO:0000256" key="5">
    <source>
        <dbReference type="ARBA" id="ARBA00022573"/>
    </source>
</evidence>
<feature type="transmembrane region" description="Helical" evidence="9">
    <location>
        <begin position="240"/>
        <end position="261"/>
    </location>
</feature>
<dbReference type="PANTHER" id="PTHR34308">
    <property type="entry name" value="COBALAMIN BIOSYNTHESIS PROTEIN CBIB"/>
    <property type="match status" value="1"/>
</dbReference>
<evidence type="ECO:0000256" key="1">
    <source>
        <dbReference type="ARBA" id="ARBA00004651"/>
    </source>
</evidence>
<dbReference type="STRING" id="398512.Bccel_3267"/>
<evidence type="ECO:0000256" key="3">
    <source>
        <dbReference type="ARBA" id="ARBA00006263"/>
    </source>
</evidence>
<dbReference type="GO" id="GO:0005886">
    <property type="term" value="C:plasma membrane"/>
    <property type="evidence" value="ECO:0007669"/>
    <property type="project" value="UniProtKB-SubCell"/>
</dbReference>
<dbReference type="HAMAP" id="MF_00024">
    <property type="entry name" value="CobD_CbiB"/>
    <property type="match status" value="1"/>
</dbReference>